<dbReference type="AlphaFoldDB" id="A0A1L9AVS0"/>
<keyword evidence="2" id="KW-0808">Transferase</keyword>
<dbReference type="Pfam" id="PF13489">
    <property type="entry name" value="Methyltransf_23"/>
    <property type="match status" value="1"/>
</dbReference>
<dbReference type="SUPFAM" id="SSF53335">
    <property type="entry name" value="S-adenosyl-L-methionine-dependent methyltransferases"/>
    <property type="match status" value="1"/>
</dbReference>
<protein>
    <recommendedName>
        <fullName evidence="6">SAM-dependent methyltransferase</fullName>
    </recommendedName>
</protein>
<evidence type="ECO:0000313" key="4">
    <source>
        <dbReference type="EMBL" id="OJH34115.1"/>
    </source>
</evidence>
<dbReference type="Gene3D" id="3.40.50.150">
    <property type="entry name" value="Vaccinia Virus protein VP39"/>
    <property type="match status" value="1"/>
</dbReference>
<sequence length="251" mass="28294">MNITLSPQDYATAFHLLARTARHHENIGQWVERSLLSRLPAGPSLLDVGAGPGTVARRLAPHFASLTLLEPNREQLGAFEHPGARLIHETLESFQSPEKYDLVLCSHVLYHVPVPGWGGFVDRLLSFVRPGGYCLIVLGSARGQNYELHRDFTQTVITSEQLKAVLKEKRLPYEVAEAQNSFSAATFEEMYTLCRFFVFEDCYTAQQLAALSEDEVRALDARIRAHTERCREPDGVYRLTQDEELILVSKP</sequence>
<comment type="caution">
    <text evidence="4">The sequence shown here is derived from an EMBL/GenBank/DDBJ whole genome shotgun (WGS) entry which is preliminary data.</text>
</comment>
<dbReference type="PANTHER" id="PTHR43464:SF19">
    <property type="entry name" value="UBIQUINONE BIOSYNTHESIS O-METHYLTRANSFERASE, MITOCHONDRIAL"/>
    <property type="match status" value="1"/>
</dbReference>
<evidence type="ECO:0000256" key="2">
    <source>
        <dbReference type="ARBA" id="ARBA00022679"/>
    </source>
</evidence>
<reference evidence="4 5" key="2">
    <citation type="submission" date="2016-12" db="EMBL/GenBank/DDBJ databases">
        <title>Draft Genome Sequence of Cystobacter ferrugineus Strain Cbfe23.</title>
        <authorList>
            <person name="Akbar S."/>
            <person name="Dowd S.E."/>
            <person name="Stevens D.C."/>
        </authorList>
    </citation>
    <scope>NUCLEOTIDE SEQUENCE [LARGE SCALE GENOMIC DNA]</scope>
    <source>
        <strain evidence="4 5">Cbfe23</strain>
    </source>
</reference>
<name>A0A1L9AVS0_9BACT</name>
<dbReference type="Proteomes" id="UP000182229">
    <property type="component" value="Unassembled WGS sequence"/>
</dbReference>
<keyword evidence="5" id="KW-1185">Reference proteome</keyword>
<dbReference type="GO" id="GO:0032259">
    <property type="term" value="P:methylation"/>
    <property type="evidence" value="ECO:0007669"/>
    <property type="project" value="UniProtKB-KW"/>
</dbReference>
<evidence type="ECO:0000256" key="1">
    <source>
        <dbReference type="ARBA" id="ARBA00022603"/>
    </source>
</evidence>
<gene>
    <name evidence="4" type="ORF">BON30_44950</name>
</gene>
<dbReference type="EMBL" id="MPIN01000022">
    <property type="protein sequence ID" value="OJH34115.1"/>
    <property type="molecule type" value="Genomic_DNA"/>
</dbReference>
<keyword evidence="3" id="KW-0949">S-adenosyl-L-methionine</keyword>
<dbReference type="GO" id="GO:0008168">
    <property type="term" value="F:methyltransferase activity"/>
    <property type="evidence" value="ECO:0007669"/>
    <property type="project" value="UniProtKB-KW"/>
</dbReference>
<dbReference type="InterPro" id="IPR029063">
    <property type="entry name" value="SAM-dependent_MTases_sf"/>
</dbReference>
<keyword evidence="1" id="KW-0489">Methyltransferase</keyword>
<proteinExistence type="predicted"/>
<dbReference type="RefSeq" id="WP_071904796.1">
    <property type="nucleotide sequence ID" value="NZ_MPIN01000022.1"/>
</dbReference>
<accession>A0A1L9AVS0</accession>
<dbReference type="PANTHER" id="PTHR43464">
    <property type="entry name" value="METHYLTRANSFERASE"/>
    <property type="match status" value="1"/>
</dbReference>
<dbReference type="OrthoDB" id="5449367at2"/>
<evidence type="ECO:0000256" key="3">
    <source>
        <dbReference type="ARBA" id="ARBA00022691"/>
    </source>
</evidence>
<evidence type="ECO:0000313" key="5">
    <source>
        <dbReference type="Proteomes" id="UP000182229"/>
    </source>
</evidence>
<dbReference type="STRING" id="83449.BON30_44950"/>
<organism evidence="4 5">
    <name type="scientific">Cystobacter ferrugineus</name>
    <dbReference type="NCBI Taxonomy" id="83449"/>
    <lineage>
        <taxon>Bacteria</taxon>
        <taxon>Pseudomonadati</taxon>
        <taxon>Myxococcota</taxon>
        <taxon>Myxococcia</taxon>
        <taxon>Myxococcales</taxon>
        <taxon>Cystobacterineae</taxon>
        <taxon>Archangiaceae</taxon>
        <taxon>Cystobacter</taxon>
    </lineage>
</organism>
<evidence type="ECO:0008006" key="6">
    <source>
        <dbReference type="Google" id="ProtNLM"/>
    </source>
</evidence>
<dbReference type="CDD" id="cd02440">
    <property type="entry name" value="AdoMet_MTases"/>
    <property type="match status" value="1"/>
</dbReference>
<reference evidence="5" key="1">
    <citation type="submission" date="2016-11" db="EMBL/GenBank/DDBJ databases">
        <authorList>
            <person name="Shukria A."/>
            <person name="Stevens D.C."/>
        </authorList>
    </citation>
    <scope>NUCLEOTIDE SEQUENCE [LARGE SCALE GENOMIC DNA]</scope>
    <source>
        <strain evidence="5">Cbfe23</strain>
    </source>
</reference>